<dbReference type="PANTHER" id="PTHR32024:SF1">
    <property type="entry name" value="KTR SYSTEM POTASSIUM UPTAKE PROTEIN B"/>
    <property type="match status" value="1"/>
</dbReference>
<keyword evidence="2" id="KW-0813">Transport</keyword>
<dbReference type="PANTHER" id="PTHR32024">
    <property type="entry name" value="TRK SYSTEM POTASSIUM UPTAKE PROTEIN TRKG-RELATED"/>
    <property type="match status" value="1"/>
</dbReference>
<feature type="transmembrane region" description="Helical" evidence="8">
    <location>
        <begin position="163"/>
        <end position="183"/>
    </location>
</feature>
<feature type="transmembrane region" description="Helical" evidence="8">
    <location>
        <begin position="264"/>
        <end position="289"/>
    </location>
</feature>
<feature type="transmembrane region" description="Helical" evidence="8">
    <location>
        <begin position="79"/>
        <end position="100"/>
    </location>
</feature>
<feature type="transmembrane region" description="Helical" evidence="8">
    <location>
        <begin position="448"/>
        <end position="469"/>
    </location>
</feature>
<dbReference type="EMBL" id="DXGA01000045">
    <property type="protein sequence ID" value="HIW93317.1"/>
    <property type="molecule type" value="Genomic_DNA"/>
</dbReference>
<evidence type="ECO:0000256" key="4">
    <source>
        <dbReference type="ARBA" id="ARBA00022692"/>
    </source>
</evidence>
<dbReference type="InterPro" id="IPR003445">
    <property type="entry name" value="Cat_transpt"/>
</dbReference>
<dbReference type="GO" id="GO:0005886">
    <property type="term" value="C:plasma membrane"/>
    <property type="evidence" value="ECO:0007669"/>
    <property type="project" value="UniProtKB-SubCell"/>
</dbReference>
<evidence type="ECO:0000313" key="10">
    <source>
        <dbReference type="Proteomes" id="UP000824192"/>
    </source>
</evidence>
<sequence length="486" mass="51750">MCPSVCLSTSSIEGTKRKAVCERSFVSLDVNLLLRLRERFAARRGLNATRVVALSFAGIILLGALLLTLPIASKDMQSAGFFTGLFTATSSTCVTGLILVDTGVQWSLFGQIVILLMLQIGGLGLMTIITIFSLALHRRIGLSERLVMVSTLNLNDMEGVVRVVRHALMGTFIIEGIGAVLMATRFIPKLGLAEGIWASIFHAVSAFCNGGFDVVGEKYGAFSSLAGLNNDPVILLTTGGLIVIGGLGFFVWEDVIRAKSWKKLSLYSRTVLTVTFCLILGGMLFVLAAEYNNPATLGDMPLWQKLLNSIFQSITLRTAGFDALGQGGLSDETKAVSIVLMLIGGSSGSTAGGIKTVTVAVLMLALRANLRGRDQVTLQGRTIPTQKVMSAMSLALVMLFLFLAGSIVLTTVEGLPYIDCAFETASALGTVGVTTGITPGLHRFSQSILILFMYLGRVGVFSVSVAFAADRQTAKICYPSVEFMIG</sequence>
<keyword evidence="6" id="KW-0406">Ion transport</keyword>
<evidence type="ECO:0000313" key="9">
    <source>
        <dbReference type="EMBL" id="HIW93317.1"/>
    </source>
</evidence>
<feature type="transmembrane region" description="Helical" evidence="8">
    <location>
        <begin position="51"/>
        <end position="73"/>
    </location>
</feature>
<dbReference type="GO" id="GO:0008324">
    <property type="term" value="F:monoatomic cation transmembrane transporter activity"/>
    <property type="evidence" value="ECO:0007669"/>
    <property type="project" value="InterPro"/>
</dbReference>
<evidence type="ECO:0000256" key="5">
    <source>
        <dbReference type="ARBA" id="ARBA00022989"/>
    </source>
</evidence>
<reference evidence="9" key="2">
    <citation type="submission" date="2021-04" db="EMBL/GenBank/DDBJ databases">
        <authorList>
            <person name="Gilroy R."/>
        </authorList>
    </citation>
    <scope>NUCLEOTIDE SEQUENCE</scope>
    <source>
        <strain evidence="9">ChiGjej6B6-1540</strain>
    </source>
</reference>
<dbReference type="GO" id="GO:0030001">
    <property type="term" value="P:metal ion transport"/>
    <property type="evidence" value="ECO:0007669"/>
    <property type="project" value="UniProtKB-ARBA"/>
</dbReference>
<comment type="caution">
    <text evidence="9">The sequence shown here is derived from an EMBL/GenBank/DDBJ whole genome shotgun (WGS) entry which is preliminary data.</text>
</comment>
<comment type="subcellular location">
    <subcellularLocation>
        <location evidence="1">Cell membrane</location>
        <topology evidence="1">Multi-pass membrane protein</topology>
    </subcellularLocation>
</comment>
<dbReference type="Proteomes" id="UP000824192">
    <property type="component" value="Unassembled WGS sequence"/>
</dbReference>
<evidence type="ECO:0000256" key="3">
    <source>
        <dbReference type="ARBA" id="ARBA00022475"/>
    </source>
</evidence>
<keyword evidence="4 8" id="KW-0812">Transmembrane</keyword>
<name>A0A9D1RT95_9FIRM</name>
<feature type="transmembrane region" description="Helical" evidence="8">
    <location>
        <begin position="232"/>
        <end position="252"/>
    </location>
</feature>
<accession>A0A9D1RT95</accession>
<evidence type="ECO:0000256" key="7">
    <source>
        <dbReference type="ARBA" id="ARBA00023136"/>
    </source>
</evidence>
<dbReference type="Pfam" id="PF02386">
    <property type="entry name" value="TrkH"/>
    <property type="match status" value="1"/>
</dbReference>
<feature type="transmembrane region" description="Helical" evidence="8">
    <location>
        <begin position="338"/>
        <end position="366"/>
    </location>
</feature>
<organism evidence="9 10">
    <name type="scientific">Candidatus Flavonifractor merdipullorum</name>
    <dbReference type="NCBI Taxonomy" id="2838590"/>
    <lineage>
        <taxon>Bacteria</taxon>
        <taxon>Bacillati</taxon>
        <taxon>Bacillota</taxon>
        <taxon>Clostridia</taxon>
        <taxon>Eubacteriales</taxon>
        <taxon>Oscillospiraceae</taxon>
        <taxon>Flavonifractor</taxon>
    </lineage>
</organism>
<evidence type="ECO:0000256" key="1">
    <source>
        <dbReference type="ARBA" id="ARBA00004651"/>
    </source>
</evidence>
<gene>
    <name evidence="9" type="ORF">H9868_02120</name>
</gene>
<feature type="transmembrane region" description="Helical" evidence="8">
    <location>
        <begin position="195"/>
        <end position="212"/>
    </location>
</feature>
<keyword evidence="3" id="KW-1003">Cell membrane</keyword>
<evidence type="ECO:0000256" key="6">
    <source>
        <dbReference type="ARBA" id="ARBA00023065"/>
    </source>
</evidence>
<dbReference type="AlphaFoldDB" id="A0A9D1RT95"/>
<keyword evidence="7 8" id="KW-0472">Membrane</keyword>
<keyword evidence="5 8" id="KW-1133">Transmembrane helix</keyword>
<protein>
    <submittedName>
        <fullName evidence="9">Potassium uptake protein, TrkH family</fullName>
    </submittedName>
</protein>
<feature type="transmembrane region" description="Helical" evidence="8">
    <location>
        <begin position="112"/>
        <end position="136"/>
    </location>
</feature>
<feature type="transmembrane region" description="Helical" evidence="8">
    <location>
        <begin position="387"/>
        <end position="409"/>
    </location>
</feature>
<proteinExistence type="predicted"/>
<evidence type="ECO:0000256" key="8">
    <source>
        <dbReference type="SAM" id="Phobius"/>
    </source>
</evidence>
<evidence type="ECO:0000256" key="2">
    <source>
        <dbReference type="ARBA" id="ARBA00022448"/>
    </source>
</evidence>
<reference evidence="9" key="1">
    <citation type="journal article" date="2021" name="PeerJ">
        <title>Extensive microbial diversity within the chicken gut microbiome revealed by metagenomics and culture.</title>
        <authorList>
            <person name="Gilroy R."/>
            <person name="Ravi A."/>
            <person name="Getino M."/>
            <person name="Pursley I."/>
            <person name="Horton D.L."/>
            <person name="Alikhan N.F."/>
            <person name="Baker D."/>
            <person name="Gharbi K."/>
            <person name="Hall N."/>
            <person name="Watson M."/>
            <person name="Adriaenssens E.M."/>
            <person name="Foster-Nyarko E."/>
            <person name="Jarju S."/>
            <person name="Secka A."/>
            <person name="Antonio M."/>
            <person name="Oren A."/>
            <person name="Chaudhuri R.R."/>
            <person name="La Ragione R."/>
            <person name="Hildebrand F."/>
            <person name="Pallen M.J."/>
        </authorList>
    </citation>
    <scope>NUCLEOTIDE SEQUENCE</scope>
    <source>
        <strain evidence="9">ChiGjej6B6-1540</strain>
    </source>
</reference>